<protein>
    <recommendedName>
        <fullName evidence="3">Zinc-binding domain-containing protein</fullName>
    </recommendedName>
</protein>
<dbReference type="EMBL" id="MNVM01000035">
    <property type="protein sequence ID" value="OIO29089.1"/>
    <property type="molecule type" value="Genomic_DNA"/>
</dbReference>
<reference evidence="1 2" key="1">
    <citation type="journal article" date="2016" name="Environ. Microbiol.">
        <title>Genomic resolution of a cold subsurface aquifer community provides metabolic insights for novel microbes adapted to high CO concentrations.</title>
        <authorList>
            <person name="Probst A.J."/>
            <person name="Castelle C.J."/>
            <person name="Singh A."/>
            <person name="Brown C.T."/>
            <person name="Anantharaman K."/>
            <person name="Sharon I."/>
            <person name="Hug L.A."/>
            <person name="Burstein D."/>
            <person name="Emerson J.B."/>
            <person name="Thomas B.C."/>
            <person name="Banfield J.F."/>
        </authorList>
    </citation>
    <scope>NUCLEOTIDE SEQUENCE [LARGE SCALE GENOMIC DNA]</scope>
    <source>
        <strain evidence="1">CG1_02_31_12</strain>
    </source>
</reference>
<evidence type="ECO:0000313" key="2">
    <source>
        <dbReference type="Proteomes" id="UP000185769"/>
    </source>
</evidence>
<dbReference type="AlphaFoldDB" id="A0A1J4V1D3"/>
<dbReference type="Proteomes" id="UP000185769">
    <property type="component" value="Unassembled WGS sequence"/>
</dbReference>
<comment type="caution">
    <text evidence="1">The sequence shown here is derived from an EMBL/GenBank/DDBJ whole genome shotgun (WGS) entry which is preliminary data.</text>
</comment>
<proteinExistence type="predicted"/>
<gene>
    <name evidence="1" type="ORF">AUJ22_02075</name>
</gene>
<accession>A0A1J4V1D3</accession>
<name>A0A1J4V1D3_9BACT</name>
<sequence length="569" mass="66870">MEYKPQNVICQNCKTQFTIEPEDFNFYEKIKVPPPTWCPQCRMERRMSFVNAWNVSFRNCDKCGKKTLSIYSPEQEIVVYCSACFWADDWDGTEYGMEYDPNKPFLKQIQELSEKTPFSPLDTLYKSLKNSEYSNGIAWSKNCYLTFWADYCEDVYYSSILNLLKFSADCLRAQESELCYESIGVAKCYQCFFSEECDACVNVWFSRNCYSCTNCIGCVNLRGASNYIFNVKYGKVEYEKKVKELNLDSWTDLQKLSEESYKFWLTKPKREYNGNSLNINVTGEHVFNSRNSKEMYICVGAENCKWCELITVPPVKDAYDYSGWGNNSELIYECASVGENANNVKFSYQCFPDTLNLKYCFWCIAGKNNFGCVSLKRKKYCILNKEYEKEEYEKLKAKIIEDMKTNPYIDKLGRKYYYGEFFPPEMSKLAYNKSNAMKFLPKTKEEALREGYSWSDKEDTLYKTSILAISLPEKIIDTEENILNEVVECKNCSRGYKITQGELNLLRKMNLPVPHHCPKCRENRRFSRITKPKLYKRFCMKCNLDIYTSFSPERPDIVYCVKCYQQEFA</sequence>
<evidence type="ECO:0008006" key="3">
    <source>
        <dbReference type="Google" id="ProtNLM"/>
    </source>
</evidence>
<organism evidence="1 2">
    <name type="scientific">Candidatus Nomurabacteria bacterium CG1_02_31_12</name>
    <dbReference type="NCBI Taxonomy" id="1805280"/>
    <lineage>
        <taxon>Bacteria</taxon>
        <taxon>Candidatus Nomuraibacteriota</taxon>
    </lineage>
</organism>
<dbReference type="STRING" id="1805280.AUJ22_02075"/>
<evidence type="ECO:0000313" key="1">
    <source>
        <dbReference type="EMBL" id="OIO29089.1"/>
    </source>
</evidence>